<keyword evidence="4" id="KW-1185">Reference proteome</keyword>
<feature type="domain" description="Transposase-associated" evidence="2">
    <location>
        <begin position="3"/>
        <end position="76"/>
    </location>
</feature>
<proteinExistence type="predicted"/>
<comment type="caution">
    <text evidence="3">The sequence shown here is derived from an EMBL/GenBank/DDBJ whole genome shotgun (WGS) entry which is preliminary data.</text>
</comment>
<reference evidence="3 4" key="1">
    <citation type="journal article" date="2020" name="IScience">
        <title>Genome Sequencing of the Endangered Kingdonia uniflora (Circaeasteraceae, Ranunculales) Reveals Potential Mechanisms of Evolutionary Specialization.</title>
        <authorList>
            <person name="Sun Y."/>
            <person name="Deng T."/>
            <person name="Zhang A."/>
            <person name="Moore M.J."/>
            <person name="Landis J.B."/>
            <person name="Lin N."/>
            <person name="Zhang H."/>
            <person name="Zhang X."/>
            <person name="Huang J."/>
            <person name="Zhang X."/>
            <person name="Sun H."/>
            <person name="Wang H."/>
        </authorList>
    </citation>
    <scope>NUCLEOTIDE SEQUENCE [LARGE SCALE GENOMIC DNA]</scope>
    <source>
        <strain evidence="3">TB1705</strain>
        <tissue evidence="3">Leaf</tissue>
    </source>
</reference>
<feature type="compositionally biased region" description="Basic and acidic residues" evidence="1">
    <location>
        <begin position="396"/>
        <end position="423"/>
    </location>
</feature>
<feature type="compositionally biased region" description="Acidic residues" evidence="1">
    <location>
        <begin position="79"/>
        <end position="88"/>
    </location>
</feature>
<protein>
    <recommendedName>
        <fullName evidence="2">Transposase-associated domain-containing protein</fullName>
    </recommendedName>
</protein>
<dbReference type="AlphaFoldDB" id="A0A7J7NYJ1"/>
<name>A0A7J7NYJ1_9MAGN</name>
<dbReference type="InterPro" id="IPR029480">
    <property type="entry name" value="Transpos_assoc"/>
</dbReference>
<evidence type="ECO:0000313" key="4">
    <source>
        <dbReference type="Proteomes" id="UP000541444"/>
    </source>
</evidence>
<accession>A0A7J7NYJ1</accession>
<feature type="region of interest" description="Disordered" evidence="1">
    <location>
        <begin position="392"/>
        <end position="428"/>
    </location>
</feature>
<organism evidence="3 4">
    <name type="scientific">Kingdonia uniflora</name>
    <dbReference type="NCBI Taxonomy" id="39325"/>
    <lineage>
        <taxon>Eukaryota</taxon>
        <taxon>Viridiplantae</taxon>
        <taxon>Streptophyta</taxon>
        <taxon>Embryophyta</taxon>
        <taxon>Tracheophyta</taxon>
        <taxon>Spermatophyta</taxon>
        <taxon>Magnoliopsida</taxon>
        <taxon>Ranunculales</taxon>
        <taxon>Circaeasteraceae</taxon>
        <taxon>Kingdonia</taxon>
    </lineage>
</organism>
<feature type="compositionally biased region" description="Basic and acidic residues" evidence="1">
    <location>
        <begin position="110"/>
        <end position="120"/>
    </location>
</feature>
<feature type="region of interest" description="Disordered" evidence="1">
    <location>
        <begin position="79"/>
        <end position="144"/>
    </location>
</feature>
<dbReference type="OrthoDB" id="1932595at2759"/>
<sequence>MDKSWIQLPNRFWPEYIKRIRDFVEIARGHTDISGRTRCPCKECKNRNYKHIDEVSYDLETCGMDKNYTRWVFHGEDYEEQSDDDDGEGVPFDGLHDRFEDLQGPMHNDNLAHHVEHGESEGNNTSNATEGEGGSNNSGENIDPFDKLLSEACQPLYPDASISVNNQVIDYKAITSQKPRIEIHPKYARPVGRWSSQFFREVGLVARQHGPLTGHDWSKVEDDVRGPLRDRVMDKFDIDMHLPHVNRTTTPLRWPGTREKDACCDWFGREEFKNINNHNSSNHQKLPTNHCGGSKPFVKYLEESRDSETQQPVGMIKLYRRTHFSSKGWTSLVAEENYDRMQQLKDELKAEGAMPKTEAEILNTVLGVRSGYSKGLGIGVLPQSSKRVSSIQLEDEVQRRRDEEEFQRRRAEEAEKRNEELKAEMVSQRKKIEEMDARQERFEAWMLQFNA</sequence>
<dbReference type="PANTHER" id="PTHR33499">
    <property type="entry name" value="OS12G0282400 PROTEIN-RELATED"/>
    <property type="match status" value="1"/>
</dbReference>
<evidence type="ECO:0000313" key="3">
    <source>
        <dbReference type="EMBL" id="KAF6172249.1"/>
    </source>
</evidence>
<dbReference type="EMBL" id="JACGCM010000440">
    <property type="protein sequence ID" value="KAF6172249.1"/>
    <property type="molecule type" value="Genomic_DNA"/>
</dbReference>
<dbReference type="Pfam" id="PF13963">
    <property type="entry name" value="Transpos_assoc"/>
    <property type="match status" value="1"/>
</dbReference>
<evidence type="ECO:0000256" key="1">
    <source>
        <dbReference type="SAM" id="MobiDB-lite"/>
    </source>
</evidence>
<evidence type="ECO:0000259" key="2">
    <source>
        <dbReference type="Pfam" id="PF13963"/>
    </source>
</evidence>
<dbReference type="Proteomes" id="UP000541444">
    <property type="component" value="Unassembled WGS sequence"/>
</dbReference>
<gene>
    <name evidence="3" type="ORF">GIB67_024871</name>
</gene>
<dbReference type="PANTHER" id="PTHR33499:SF11">
    <property type="entry name" value="NO APICAL MERISTEM-ASSOCIATED C-TERMINAL DOMAIN-CONTAINING PROTEIN"/>
    <property type="match status" value="1"/>
</dbReference>